<feature type="active site" description="Nucleophile" evidence="6">
    <location>
        <position position="343"/>
    </location>
</feature>
<gene>
    <name evidence="9" type="ORF">GCM10009844_27950</name>
</gene>
<evidence type="ECO:0000256" key="5">
    <source>
        <dbReference type="ARBA" id="ARBA00023316"/>
    </source>
</evidence>
<dbReference type="InterPro" id="IPR002477">
    <property type="entry name" value="Peptidoglycan-bd-like"/>
</dbReference>
<feature type="compositionally biased region" description="Low complexity" evidence="7">
    <location>
        <begin position="41"/>
        <end position="68"/>
    </location>
</feature>
<keyword evidence="5 6" id="KW-0961">Cell wall biogenesis/degradation</keyword>
<reference evidence="10" key="1">
    <citation type="journal article" date="2019" name="Int. J. Syst. Evol. Microbiol.">
        <title>The Global Catalogue of Microorganisms (GCM) 10K type strain sequencing project: providing services to taxonomists for standard genome sequencing and annotation.</title>
        <authorList>
            <consortium name="The Broad Institute Genomics Platform"/>
            <consortium name="The Broad Institute Genome Sequencing Center for Infectious Disease"/>
            <person name="Wu L."/>
            <person name="Ma J."/>
        </authorList>
    </citation>
    <scope>NUCLEOTIDE SEQUENCE [LARGE SCALE GENOMIC DNA]</scope>
    <source>
        <strain evidence="10">JCM 16022</strain>
    </source>
</reference>
<feature type="domain" description="L,D-TPase catalytic" evidence="8">
    <location>
        <begin position="256"/>
        <end position="368"/>
    </location>
</feature>
<evidence type="ECO:0000256" key="1">
    <source>
        <dbReference type="ARBA" id="ARBA00004752"/>
    </source>
</evidence>
<dbReference type="Pfam" id="PF03734">
    <property type="entry name" value="YkuD"/>
    <property type="match status" value="1"/>
</dbReference>
<keyword evidence="4 6" id="KW-0573">Peptidoglycan synthesis</keyword>
<keyword evidence="2" id="KW-0808">Transferase</keyword>
<evidence type="ECO:0000259" key="8">
    <source>
        <dbReference type="PROSITE" id="PS52029"/>
    </source>
</evidence>
<dbReference type="SUPFAM" id="SSF141523">
    <property type="entry name" value="L,D-transpeptidase catalytic domain-like"/>
    <property type="match status" value="1"/>
</dbReference>
<evidence type="ECO:0000256" key="2">
    <source>
        <dbReference type="ARBA" id="ARBA00022679"/>
    </source>
</evidence>
<proteinExistence type="predicted"/>
<dbReference type="Proteomes" id="UP001501771">
    <property type="component" value="Unassembled WGS sequence"/>
</dbReference>
<name>A0ABP5LP03_9ACTN</name>
<sequence length="370" mass="40165">MRALRVLLLTVITVGLLGATAYGAGFAVRHYDERRDAAAEPGTPASVPTTAPSTSAAPTGGPTTTPTTTPTPTPPEPRNVLEPGANGTKVRELQQRLFQLAWLPETTTGRYDATTRTAVSGFQGKRGFKATGVVDQRTWKRLVAMTKTPTHDQLFNILHPGPAILGAGDSGEDVRDLQARLVSIQWLFGDVSGRYDDTTVEAVRGFQAKLEIPVTGEVDQRTLDRLYAMTSAPTHEAMYNLGNHPGALDARCKVGRALCIDKTSQTLRWVVDGKVRQTLDVRFGASYSPTREGLFHVYVKDADHVSRLYGSEMPFSMFFSGGQAVHYSSDFAARGYAGASHGCVNVRDHDGLAWLFDQVHVGDAVVVYWS</sequence>
<keyword evidence="10" id="KW-1185">Reference proteome</keyword>
<dbReference type="PANTHER" id="PTHR30582:SF33">
    <property type="entry name" value="EXPORTED PROTEIN"/>
    <property type="match status" value="1"/>
</dbReference>
<keyword evidence="3 6" id="KW-0133">Cell shape</keyword>
<dbReference type="PANTHER" id="PTHR30582">
    <property type="entry name" value="L,D-TRANSPEPTIDASE"/>
    <property type="match status" value="1"/>
</dbReference>
<dbReference type="Gene3D" id="1.10.101.10">
    <property type="entry name" value="PGBD-like superfamily/PGBD"/>
    <property type="match status" value="2"/>
</dbReference>
<evidence type="ECO:0000256" key="3">
    <source>
        <dbReference type="ARBA" id="ARBA00022960"/>
    </source>
</evidence>
<dbReference type="CDD" id="cd16913">
    <property type="entry name" value="YkuD_like"/>
    <property type="match status" value="1"/>
</dbReference>
<dbReference type="EMBL" id="BAAAQR010000008">
    <property type="protein sequence ID" value="GAA2148909.1"/>
    <property type="molecule type" value="Genomic_DNA"/>
</dbReference>
<accession>A0ABP5LP03</accession>
<dbReference type="InterPro" id="IPR050979">
    <property type="entry name" value="LD-transpeptidase"/>
</dbReference>
<dbReference type="InterPro" id="IPR036366">
    <property type="entry name" value="PGBDSf"/>
</dbReference>
<comment type="caution">
    <text evidence="9">The sequence shown here is derived from an EMBL/GenBank/DDBJ whole genome shotgun (WGS) entry which is preliminary data.</text>
</comment>
<evidence type="ECO:0000313" key="9">
    <source>
        <dbReference type="EMBL" id="GAA2148909.1"/>
    </source>
</evidence>
<dbReference type="Gene3D" id="2.40.440.10">
    <property type="entry name" value="L,D-transpeptidase catalytic domain-like"/>
    <property type="match status" value="1"/>
</dbReference>
<evidence type="ECO:0000256" key="4">
    <source>
        <dbReference type="ARBA" id="ARBA00022984"/>
    </source>
</evidence>
<dbReference type="PROSITE" id="PS52029">
    <property type="entry name" value="LD_TPASE"/>
    <property type="match status" value="1"/>
</dbReference>
<dbReference type="InterPro" id="IPR036365">
    <property type="entry name" value="PGBD-like_sf"/>
</dbReference>
<feature type="region of interest" description="Disordered" evidence="7">
    <location>
        <begin position="37"/>
        <end position="84"/>
    </location>
</feature>
<feature type="active site" description="Proton donor/acceptor" evidence="6">
    <location>
        <position position="326"/>
    </location>
</feature>
<dbReference type="Pfam" id="PF01471">
    <property type="entry name" value="PG_binding_1"/>
    <property type="match status" value="2"/>
</dbReference>
<dbReference type="RefSeq" id="WP_344153207.1">
    <property type="nucleotide sequence ID" value="NZ_BAAAQR010000008.1"/>
</dbReference>
<evidence type="ECO:0000256" key="7">
    <source>
        <dbReference type="SAM" id="MobiDB-lite"/>
    </source>
</evidence>
<dbReference type="SUPFAM" id="SSF47090">
    <property type="entry name" value="PGBD-like"/>
    <property type="match status" value="2"/>
</dbReference>
<dbReference type="InterPro" id="IPR005490">
    <property type="entry name" value="LD_TPept_cat_dom"/>
</dbReference>
<comment type="pathway">
    <text evidence="1 6">Cell wall biogenesis; peptidoglycan biosynthesis.</text>
</comment>
<dbReference type="InterPro" id="IPR038063">
    <property type="entry name" value="Transpep_catalytic_dom"/>
</dbReference>
<organism evidence="9 10">
    <name type="scientific">Nocardioides koreensis</name>
    <dbReference type="NCBI Taxonomy" id="433651"/>
    <lineage>
        <taxon>Bacteria</taxon>
        <taxon>Bacillati</taxon>
        <taxon>Actinomycetota</taxon>
        <taxon>Actinomycetes</taxon>
        <taxon>Propionibacteriales</taxon>
        <taxon>Nocardioidaceae</taxon>
        <taxon>Nocardioides</taxon>
    </lineage>
</organism>
<evidence type="ECO:0000256" key="6">
    <source>
        <dbReference type="PROSITE-ProRule" id="PRU01373"/>
    </source>
</evidence>
<protein>
    <recommendedName>
        <fullName evidence="8">L,D-TPase catalytic domain-containing protein</fullName>
    </recommendedName>
</protein>
<evidence type="ECO:0000313" key="10">
    <source>
        <dbReference type="Proteomes" id="UP001501771"/>
    </source>
</evidence>